<dbReference type="EMBL" id="CM009292">
    <property type="protein sequence ID" value="RQO87695.1"/>
    <property type="molecule type" value="Genomic_DNA"/>
</dbReference>
<sequence length="63" mass="7810">MRLEVAGQRGTAVSFPPLWQWQSRWERRKFREDEVFMWLLVIYNEKMRGNGLWWSCCGWCIWV</sequence>
<keyword evidence="2" id="KW-1185">Reference proteome</keyword>
<accession>A0A3N7ETG3</accession>
<gene>
    <name evidence="1" type="ORF">POPTR_003G027032</name>
</gene>
<organism evidence="1 2">
    <name type="scientific">Populus trichocarpa</name>
    <name type="common">Western balsam poplar</name>
    <name type="synonym">Populus balsamifera subsp. trichocarpa</name>
    <dbReference type="NCBI Taxonomy" id="3694"/>
    <lineage>
        <taxon>Eukaryota</taxon>
        <taxon>Viridiplantae</taxon>
        <taxon>Streptophyta</taxon>
        <taxon>Embryophyta</taxon>
        <taxon>Tracheophyta</taxon>
        <taxon>Spermatophyta</taxon>
        <taxon>Magnoliopsida</taxon>
        <taxon>eudicotyledons</taxon>
        <taxon>Gunneridae</taxon>
        <taxon>Pentapetalae</taxon>
        <taxon>rosids</taxon>
        <taxon>fabids</taxon>
        <taxon>Malpighiales</taxon>
        <taxon>Salicaceae</taxon>
        <taxon>Saliceae</taxon>
        <taxon>Populus</taxon>
    </lineage>
</organism>
<name>A0A3N7ETG3_POPTR</name>
<protein>
    <submittedName>
        <fullName evidence="1">Uncharacterized protein</fullName>
    </submittedName>
</protein>
<reference evidence="1 2" key="1">
    <citation type="journal article" date="2006" name="Science">
        <title>The genome of black cottonwood, Populus trichocarpa (Torr. &amp; Gray).</title>
        <authorList>
            <person name="Tuskan G.A."/>
            <person name="Difazio S."/>
            <person name="Jansson S."/>
            <person name="Bohlmann J."/>
            <person name="Grigoriev I."/>
            <person name="Hellsten U."/>
            <person name="Putnam N."/>
            <person name="Ralph S."/>
            <person name="Rombauts S."/>
            <person name="Salamov A."/>
            <person name="Schein J."/>
            <person name="Sterck L."/>
            <person name="Aerts A."/>
            <person name="Bhalerao R.R."/>
            <person name="Bhalerao R.P."/>
            <person name="Blaudez D."/>
            <person name="Boerjan W."/>
            <person name="Brun A."/>
            <person name="Brunner A."/>
            <person name="Busov V."/>
            <person name="Campbell M."/>
            <person name="Carlson J."/>
            <person name="Chalot M."/>
            <person name="Chapman J."/>
            <person name="Chen G.L."/>
            <person name="Cooper D."/>
            <person name="Coutinho P.M."/>
            <person name="Couturier J."/>
            <person name="Covert S."/>
            <person name="Cronk Q."/>
            <person name="Cunningham R."/>
            <person name="Davis J."/>
            <person name="Degroeve S."/>
            <person name="Dejardin A."/>
            <person name="Depamphilis C."/>
            <person name="Detter J."/>
            <person name="Dirks B."/>
            <person name="Dubchak I."/>
            <person name="Duplessis S."/>
            <person name="Ehlting J."/>
            <person name="Ellis B."/>
            <person name="Gendler K."/>
            <person name="Goodstein D."/>
            <person name="Gribskov M."/>
            <person name="Grimwood J."/>
            <person name="Groover A."/>
            <person name="Gunter L."/>
            <person name="Hamberger B."/>
            <person name="Heinze B."/>
            <person name="Helariutta Y."/>
            <person name="Henrissat B."/>
            <person name="Holligan D."/>
            <person name="Holt R."/>
            <person name="Huang W."/>
            <person name="Islam-Faridi N."/>
            <person name="Jones S."/>
            <person name="Jones-Rhoades M."/>
            <person name="Jorgensen R."/>
            <person name="Joshi C."/>
            <person name="Kangasjarvi J."/>
            <person name="Karlsson J."/>
            <person name="Kelleher C."/>
            <person name="Kirkpatrick R."/>
            <person name="Kirst M."/>
            <person name="Kohler A."/>
            <person name="Kalluri U."/>
            <person name="Larimer F."/>
            <person name="Leebens-Mack J."/>
            <person name="Leple J.C."/>
            <person name="Locascio P."/>
            <person name="Lou Y."/>
            <person name="Lucas S."/>
            <person name="Martin F."/>
            <person name="Montanini B."/>
            <person name="Napoli C."/>
            <person name="Nelson D.R."/>
            <person name="Nelson C."/>
            <person name="Nieminen K."/>
            <person name="Nilsson O."/>
            <person name="Pereda V."/>
            <person name="Peter G."/>
            <person name="Philippe R."/>
            <person name="Pilate G."/>
            <person name="Poliakov A."/>
            <person name="Razumovskaya J."/>
            <person name="Richardson P."/>
            <person name="Rinaldi C."/>
            <person name="Ritland K."/>
            <person name="Rouze P."/>
            <person name="Ryaboy D."/>
            <person name="Schmutz J."/>
            <person name="Schrader J."/>
            <person name="Segerman B."/>
            <person name="Shin H."/>
            <person name="Siddiqui A."/>
            <person name="Sterky F."/>
            <person name="Terry A."/>
            <person name="Tsai C.J."/>
            <person name="Uberbacher E."/>
            <person name="Unneberg P."/>
            <person name="Vahala J."/>
            <person name="Wall K."/>
            <person name="Wessler S."/>
            <person name="Yang G."/>
            <person name="Yin T."/>
            <person name="Douglas C."/>
            <person name="Marra M."/>
            <person name="Sandberg G."/>
            <person name="Van de Peer Y."/>
            <person name="Rokhsar D."/>
        </authorList>
    </citation>
    <scope>NUCLEOTIDE SEQUENCE [LARGE SCALE GENOMIC DNA]</scope>
    <source>
        <strain evidence="2">cv. Nisqually</strain>
    </source>
</reference>
<dbReference type="AlphaFoldDB" id="A0A3N7ETG3"/>
<evidence type="ECO:0000313" key="2">
    <source>
        <dbReference type="Proteomes" id="UP000006729"/>
    </source>
</evidence>
<dbReference type="InParanoid" id="A0A3N7ETG3"/>
<evidence type="ECO:0000313" key="1">
    <source>
        <dbReference type="EMBL" id="RQO87695.1"/>
    </source>
</evidence>
<proteinExistence type="predicted"/>
<dbReference type="Proteomes" id="UP000006729">
    <property type="component" value="Chromosome 3"/>
</dbReference>